<feature type="region of interest" description="Disordered" evidence="6">
    <location>
        <begin position="643"/>
        <end position="699"/>
    </location>
</feature>
<comment type="caution">
    <text evidence="8">The sequence shown here is derived from an EMBL/GenBank/DDBJ whole genome shotgun (WGS) entry which is preliminary data.</text>
</comment>
<name>A0A9W4XN31_9PLEO</name>
<dbReference type="GO" id="GO:0016020">
    <property type="term" value="C:membrane"/>
    <property type="evidence" value="ECO:0007669"/>
    <property type="project" value="UniProtKB-SubCell"/>
</dbReference>
<dbReference type="Proteomes" id="UP001152607">
    <property type="component" value="Unassembled WGS sequence"/>
</dbReference>
<evidence type="ECO:0000256" key="3">
    <source>
        <dbReference type="ARBA" id="ARBA00022692"/>
    </source>
</evidence>
<keyword evidence="9" id="KW-1185">Reference proteome</keyword>
<sequence length="699" mass="79021">MLHTPPRPRSRHRPVGTPQRLACLNVAEHFAESSANSTAMPEAPQNAQPEQGGGTGNMLRTMAQSVGMFFLIQYGMKNFFPQAQQQTADVAKGPASVPNSRVSIPMFDNRPRQLDEGAVWNPVPSSIAPMWPLGTELDISLYISPSLAMPALKSMPKDALVIDEKNFKFGDYSENRHISTEFAVPKEVQNNATLFGHFYVAQSGAVVDPTSPKYDPTKAYHFIRRLSEFHPKKKISKTRNLLSDLPDTVESEEEKNQPKVIASYYHSNFSLSMIPDTGVVNYPSLHVGVREFFQLDQTGSRDATGQHGWYYPVLFANTFWQLKKNMIELNDTVKTLPLHVDLNTLANWKFNLYASMEANIRSNAAAAAQGQKNVAGSDGSEMEMFKEILIDSNSYLLAVTAVVSVFHMIFEMLAFKNDVQHWRKKKDNIGTSVRSILANVFMQTVIFLYLLDNNENTSWMIMFGQAMGIAIEAWKITKAVNVRIRPTQPGSYLPYSIVFEDKHVLNETEKKTQEYDAIAFKYMYYIAVPLLGAYAVYSLMYDTHKSWYSFIITTLVGSVYAYGFLMMVPSLYINYRLKSVAHMPGRAMTYKFLNTFIDDLFAFTIKMPTLHRLATLRDDVIFFVYIYQTWVYKVDHTRINEFGQGGDEEEEEEKKAAKPLTASPEDDKAKLAEKVSEKDGPSVAKASGSQKKGEGRKRK</sequence>
<keyword evidence="5 7" id="KW-0472">Membrane</keyword>
<evidence type="ECO:0000256" key="7">
    <source>
        <dbReference type="SAM" id="Phobius"/>
    </source>
</evidence>
<keyword evidence="4 7" id="KW-1133">Transmembrane helix</keyword>
<feature type="transmembrane region" description="Helical" evidence="7">
    <location>
        <begin position="547"/>
        <end position="573"/>
    </location>
</feature>
<feature type="compositionally biased region" description="Polar residues" evidence="6">
    <location>
        <begin position="33"/>
        <end position="49"/>
    </location>
</feature>
<dbReference type="InterPro" id="IPR008429">
    <property type="entry name" value="CLPTM1"/>
</dbReference>
<proteinExistence type="inferred from homology"/>
<keyword evidence="3 7" id="KW-0812">Transmembrane</keyword>
<gene>
    <name evidence="8" type="ORF">PDIGIT_LOCUS4137</name>
</gene>
<protein>
    <recommendedName>
        <fullName evidence="10">Cleft lip and palate transmembrane 1</fullName>
    </recommendedName>
</protein>
<accession>A0A9W4XN31</accession>
<feature type="transmembrane region" description="Helical" evidence="7">
    <location>
        <begin position="436"/>
        <end position="451"/>
    </location>
</feature>
<evidence type="ECO:0000313" key="9">
    <source>
        <dbReference type="Proteomes" id="UP001152607"/>
    </source>
</evidence>
<evidence type="ECO:0000313" key="8">
    <source>
        <dbReference type="EMBL" id="CAI6329538.1"/>
    </source>
</evidence>
<evidence type="ECO:0000256" key="1">
    <source>
        <dbReference type="ARBA" id="ARBA00004141"/>
    </source>
</evidence>
<comment type="subcellular location">
    <subcellularLocation>
        <location evidence="1">Membrane</location>
        <topology evidence="1">Multi-pass membrane protein</topology>
    </subcellularLocation>
</comment>
<evidence type="ECO:0000256" key="2">
    <source>
        <dbReference type="ARBA" id="ARBA00009310"/>
    </source>
</evidence>
<reference evidence="8" key="1">
    <citation type="submission" date="2023-01" db="EMBL/GenBank/DDBJ databases">
        <authorList>
            <person name="Van Ghelder C."/>
            <person name="Rancurel C."/>
        </authorList>
    </citation>
    <scope>NUCLEOTIDE SEQUENCE</scope>
    <source>
        <strain evidence="8">CNCM I-4278</strain>
    </source>
</reference>
<evidence type="ECO:0000256" key="5">
    <source>
        <dbReference type="ARBA" id="ARBA00023136"/>
    </source>
</evidence>
<dbReference type="Pfam" id="PF05602">
    <property type="entry name" value="CLPTM1"/>
    <property type="match status" value="1"/>
</dbReference>
<comment type="similarity">
    <text evidence="2">Belongs to the CLPTM1 family.</text>
</comment>
<feature type="compositionally biased region" description="Basic and acidic residues" evidence="6">
    <location>
        <begin position="665"/>
        <end position="680"/>
    </location>
</feature>
<evidence type="ECO:0008006" key="10">
    <source>
        <dbReference type="Google" id="ProtNLM"/>
    </source>
</evidence>
<dbReference type="PANTHER" id="PTHR21347">
    <property type="entry name" value="CLEFT LIP AND PALATE ASSOCIATED TRANSMEMBRANE PROTEIN-RELATED"/>
    <property type="match status" value="1"/>
</dbReference>
<organism evidence="8 9">
    <name type="scientific">Periconia digitata</name>
    <dbReference type="NCBI Taxonomy" id="1303443"/>
    <lineage>
        <taxon>Eukaryota</taxon>
        <taxon>Fungi</taxon>
        <taxon>Dikarya</taxon>
        <taxon>Ascomycota</taxon>
        <taxon>Pezizomycotina</taxon>
        <taxon>Dothideomycetes</taxon>
        <taxon>Pleosporomycetidae</taxon>
        <taxon>Pleosporales</taxon>
        <taxon>Massarineae</taxon>
        <taxon>Periconiaceae</taxon>
        <taxon>Periconia</taxon>
    </lineage>
</organism>
<dbReference type="EMBL" id="CAOQHR010000002">
    <property type="protein sequence ID" value="CAI6329538.1"/>
    <property type="molecule type" value="Genomic_DNA"/>
</dbReference>
<dbReference type="OrthoDB" id="378564at2759"/>
<evidence type="ECO:0000256" key="6">
    <source>
        <dbReference type="SAM" id="MobiDB-lite"/>
    </source>
</evidence>
<dbReference type="GO" id="GO:0012505">
    <property type="term" value="C:endomembrane system"/>
    <property type="evidence" value="ECO:0007669"/>
    <property type="project" value="TreeGrafter"/>
</dbReference>
<feature type="transmembrane region" description="Helical" evidence="7">
    <location>
        <begin position="395"/>
        <end position="415"/>
    </location>
</feature>
<evidence type="ECO:0000256" key="4">
    <source>
        <dbReference type="ARBA" id="ARBA00022989"/>
    </source>
</evidence>
<feature type="region of interest" description="Disordered" evidence="6">
    <location>
        <begin position="32"/>
        <end position="55"/>
    </location>
</feature>
<feature type="transmembrane region" description="Helical" evidence="7">
    <location>
        <begin position="522"/>
        <end position="541"/>
    </location>
</feature>
<dbReference type="PANTHER" id="PTHR21347:SF0">
    <property type="entry name" value="LIPID SCRAMBLASE CLPTM1L"/>
    <property type="match status" value="1"/>
</dbReference>
<dbReference type="AlphaFoldDB" id="A0A9W4XN31"/>